<reference evidence="1 2" key="1">
    <citation type="submission" date="2017-04" db="EMBL/GenBank/DDBJ databases">
        <authorList>
            <person name="Afonso C.L."/>
            <person name="Miller P.J."/>
            <person name="Scott M.A."/>
            <person name="Spackman E."/>
            <person name="Goraichik I."/>
            <person name="Dimitrov K.M."/>
            <person name="Suarez D.L."/>
            <person name="Swayne D.E."/>
        </authorList>
    </citation>
    <scope>NUCLEOTIDE SEQUENCE [LARGE SCALE GENOMIC DNA]</scope>
    <source>
        <strain evidence="1 2">DSM 19625</strain>
    </source>
</reference>
<dbReference type="Proteomes" id="UP000192678">
    <property type="component" value="Unassembled WGS sequence"/>
</dbReference>
<dbReference type="STRING" id="475255.SAMN04488101_101378"/>
<accession>A0A1W2AAK1</accession>
<protein>
    <submittedName>
        <fullName evidence="1">Uncharacterized protein</fullName>
    </submittedName>
</protein>
<name>A0A1W2AAK1_9SPHI</name>
<dbReference type="AlphaFoldDB" id="A0A1W2AAK1"/>
<evidence type="ECO:0000313" key="1">
    <source>
        <dbReference type="EMBL" id="SMC57707.1"/>
    </source>
</evidence>
<gene>
    <name evidence="1" type="ORF">SAMN04488101_101378</name>
</gene>
<sequence length="56" mass="6200">MLAERLMWRDNTKFNASNTIAINQISLKLIDSKLLNANNQAGIDSKKGVASLFTGY</sequence>
<proteinExistence type="predicted"/>
<evidence type="ECO:0000313" key="2">
    <source>
        <dbReference type="Proteomes" id="UP000192678"/>
    </source>
</evidence>
<organism evidence="1 2">
    <name type="scientific">Pedobacter nyackensis</name>
    <dbReference type="NCBI Taxonomy" id="475255"/>
    <lineage>
        <taxon>Bacteria</taxon>
        <taxon>Pseudomonadati</taxon>
        <taxon>Bacteroidota</taxon>
        <taxon>Sphingobacteriia</taxon>
        <taxon>Sphingobacteriales</taxon>
        <taxon>Sphingobacteriaceae</taxon>
        <taxon>Pedobacter</taxon>
    </lineage>
</organism>
<dbReference type="EMBL" id="FWYB01000001">
    <property type="protein sequence ID" value="SMC57707.1"/>
    <property type="molecule type" value="Genomic_DNA"/>
</dbReference>
<keyword evidence="2" id="KW-1185">Reference proteome</keyword>